<dbReference type="PROSITE" id="PS01156">
    <property type="entry name" value="TONB_DEPENDENT_REC_2"/>
    <property type="match status" value="1"/>
</dbReference>
<comment type="subcellular location">
    <subcellularLocation>
        <location evidence="1 14">Cell outer membrane</location>
        <topology evidence="1 14">Multi-pass membrane protein</topology>
    </subcellularLocation>
</comment>
<dbReference type="InterPro" id="IPR039426">
    <property type="entry name" value="TonB-dep_rcpt-like"/>
</dbReference>
<keyword evidence="12 19" id="KW-0675">Receptor</keyword>
<keyword evidence="6" id="KW-0410">Iron transport</keyword>
<sequence>MGLGTYKNSFKNCTRRMLSTTFILTAGVSLAGISPSAFAQTQAQTSFSVPAGSLTQALNVFGRQSGLQITYLASVAAGKTSKGVSGNVSREQALSSILQGSGLTYSFPNATTVAITQPNEASSGATAADGSLVLNTITISSGGVIGSHDDTYTTAGSVSYVSAQEIEQRRGTSAGDFIAGIPGVLSGDTRNSGAIDVNIRGLQGQGRVPVVIDGATQEQTVYRGYNGARSGSYVDPDFIGEVSVEKGPSAAADGSGAIGGVVRMRTLNAGDILLPDRQFGVRIRGGFNTNSTTPPDVLTPGGMAGGSYQAGKQPTTRDGGNMDRPGFFDPTGGNGSIAAAFTTDYIDVVGAYAKRKNGNYFAGKKGGGQPYFVDRTTDPDFPNIGYEGLSPWKGGEEVLNTSMENESVLLKSNIRFGDDHALELSYMSYSSEFGEIMPTRLGTHTSAIGGFQSEPDTLDLKTYNARYKWTPDNDFINLKINAFRTDMDHRATNLLTMFGTTTTSVHYAQTIRDGITVSNESKIDFIPGEFRLEYGGGWQRETVGLPKNLDDQKWVIDHLEFPPRSGKRTEKNLFVNGTWEITPQWTATAGLRYSDFRTSDDNYSLRAKGNWPNFSYDLIPGQVSHVTGNGWSKNASLSWEPITDLQLYGRYSDTMRMPSIFETLSGFSTAYLPLDIKPEQARTFELGANKTFEDITGNDDRLRLHIAYYNNHIDDYLTRSNIIYKNPVFGNIWGLGMTNLDYAKMTGFELSADYQIGNLTAKLGWNHAITSLFCAHPGSLWKQDDLCSEGGFTNSYALQHVPPKDTVSAEFAYKMLEDRLTLGTRISYYSHRFAESKAETTSEIQPGKWRPYTLVDVYGSYAFNEATRLDFAIDNLTDQYYMDALNASLMPAPGRTFRMNMTAKF</sequence>
<dbReference type="InterPro" id="IPR010917">
    <property type="entry name" value="TonB_rcpt_CS"/>
</dbReference>
<dbReference type="Gene3D" id="3.55.50.30">
    <property type="match status" value="1"/>
</dbReference>
<feature type="chain" id="PRO_5016570183" description="Heme transporter BhuA" evidence="17">
    <location>
        <begin position="40"/>
        <end position="905"/>
    </location>
</feature>
<dbReference type="Gene3D" id="2.170.130.10">
    <property type="entry name" value="TonB-dependent receptor, plug domain"/>
    <property type="match status" value="1"/>
</dbReference>
<evidence type="ECO:0000259" key="18">
    <source>
        <dbReference type="SMART" id="SM00965"/>
    </source>
</evidence>
<evidence type="ECO:0000256" key="15">
    <source>
        <dbReference type="PROSITE-ProRule" id="PRU10144"/>
    </source>
</evidence>
<evidence type="ECO:0000256" key="17">
    <source>
        <dbReference type="SAM" id="SignalP"/>
    </source>
</evidence>
<dbReference type="EMBL" id="QNRH01000007">
    <property type="protein sequence ID" value="RBO92206.1"/>
    <property type="molecule type" value="Genomic_DNA"/>
</dbReference>
<keyword evidence="10 16" id="KW-0798">TonB box</keyword>
<dbReference type="AlphaFoldDB" id="A0A366DQ43"/>
<keyword evidence="9" id="KW-0408">Iron</keyword>
<organism evidence="19 20">
    <name type="scientific">Pseudochrobactrum asaccharolyticum</name>
    <dbReference type="NCBI Taxonomy" id="354351"/>
    <lineage>
        <taxon>Bacteria</taxon>
        <taxon>Pseudomonadati</taxon>
        <taxon>Pseudomonadota</taxon>
        <taxon>Alphaproteobacteria</taxon>
        <taxon>Hyphomicrobiales</taxon>
        <taxon>Brucellaceae</taxon>
        <taxon>Pseudochrobactrum</taxon>
    </lineage>
</organism>
<evidence type="ECO:0000256" key="5">
    <source>
        <dbReference type="ARBA" id="ARBA00022452"/>
    </source>
</evidence>
<dbReference type="InterPro" id="IPR012910">
    <property type="entry name" value="Plug_dom"/>
</dbReference>
<dbReference type="PROSITE" id="PS52016">
    <property type="entry name" value="TONB_DEPENDENT_REC_3"/>
    <property type="match status" value="1"/>
</dbReference>
<keyword evidence="13 14" id="KW-0998">Cell outer membrane</keyword>
<evidence type="ECO:0000256" key="9">
    <source>
        <dbReference type="ARBA" id="ARBA00023004"/>
    </source>
</evidence>
<keyword evidence="8 17" id="KW-0732">Signal</keyword>
<keyword evidence="20" id="KW-1185">Reference proteome</keyword>
<feature type="short sequence motif" description="TonB C-terminal box" evidence="15">
    <location>
        <begin position="888"/>
        <end position="905"/>
    </location>
</feature>
<evidence type="ECO:0000256" key="2">
    <source>
        <dbReference type="ARBA" id="ARBA00009810"/>
    </source>
</evidence>
<dbReference type="PANTHER" id="PTHR30069">
    <property type="entry name" value="TONB-DEPENDENT OUTER MEMBRANE RECEPTOR"/>
    <property type="match status" value="1"/>
</dbReference>
<dbReference type="SMART" id="SM00965">
    <property type="entry name" value="STN"/>
    <property type="match status" value="1"/>
</dbReference>
<evidence type="ECO:0000256" key="12">
    <source>
        <dbReference type="ARBA" id="ARBA00023170"/>
    </source>
</evidence>
<dbReference type="InterPro" id="IPR000531">
    <property type="entry name" value="Beta-barrel_TonB"/>
</dbReference>
<keyword evidence="7 14" id="KW-0812">Transmembrane</keyword>
<protein>
    <recommendedName>
        <fullName evidence="3">Heme transporter BhuA</fullName>
    </recommendedName>
</protein>
<gene>
    <name evidence="19" type="ORF">DFR47_107105</name>
</gene>
<evidence type="ECO:0000256" key="14">
    <source>
        <dbReference type="PROSITE-ProRule" id="PRU01360"/>
    </source>
</evidence>
<dbReference type="Gene3D" id="2.40.170.20">
    <property type="entry name" value="TonB-dependent receptor, beta-barrel domain"/>
    <property type="match status" value="1"/>
</dbReference>
<keyword evidence="6" id="KW-0406">Ion transport</keyword>
<feature type="signal peptide" evidence="17">
    <location>
        <begin position="1"/>
        <end position="39"/>
    </location>
</feature>
<keyword evidence="5 14" id="KW-1134">Transmembrane beta strand</keyword>
<evidence type="ECO:0000313" key="19">
    <source>
        <dbReference type="EMBL" id="RBO92206.1"/>
    </source>
</evidence>
<dbReference type="OrthoDB" id="9796221at2"/>
<dbReference type="Proteomes" id="UP000252893">
    <property type="component" value="Unassembled WGS sequence"/>
</dbReference>
<dbReference type="GO" id="GO:0044718">
    <property type="term" value="P:siderophore transmembrane transport"/>
    <property type="evidence" value="ECO:0007669"/>
    <property type="project" value="TreeGrafter"/>
</dbReference>
<feature type="domain" description="Secretin/TonB short N-terminal" evidence="18">
    <location>
        <begin position="67"/>
        <end position="118"/>
    </location>
</feature>
<dbReference type="PANTHER" id="PTHR30069:SF41">
    <property type="entry name" value="HEME_HEMOPEXIN UTILIZATION PROTEIN C"/>
    <property type="match status" value="1"/>
</dbReference>
<evidence type="ECO:0000256" key="7">
    <source>
        <dbReference type="ARBA" id="ARBA00022692"/>
    </source>
</evidence>
<reference evidence="19 20" key="1">
    <citation type="submission" date="2018-06" db="EMBL/GenBank/DDBJ databases">
        <title>Genomic Encyclopedia of Type Strains, Phase IV (KMG-IV): sequencing the most valuable type-strain genomes for metagenomic binning, comparative biology and taxonomic classification.</title>
        <authorList>
            <person name="Goeker M."/>
        </authorList>
    </citation>
    <scope>NUCLEOTIDE SEQUENCE [LARGE SCALE GENOMIC DNA]</scope>
    <source>
        <strain evidence="19 20">DSM 25619</strain>
    </source>
</reference>
<evidence type="ECO:0000256" key="6">
    <source>
        <dbReference type="ARBA" id="ARBA00022496"/>
    </source>
</evidence>
<evidence type="ECO:0000256" key="10">
    <source>
        <dbReference type="ARBA" id="ARBA00023077"/>
    </source>
</evidence>
<dbReference type="Pfam" id="PF00593">
    <property type="entry name" value="TonB_dep_Rec_b-barrel"/>
    <property type="match status" value="1"/>
</dbReference>
<evidence type="ECO:0000256" key="3">
    <source>
        <dbReference type="ARBA" id="ARBA00021261"/>
    </source>
</evidence>
<dbReference type="Pfam" id="PF07715">
    <property type="entry name" value="Plug"/>
    <property type="match status" value="1"/>
</dbReference>
<dbReference type="InterPro" id="IPR037066">
    <property type="entry name" value="Plug_dom_sf"/>
</dbReference>
<dbReference type="GO" id="GO:0015344">
    <property type="term" value="F:siderophore uptake transmembrane transporter activity"/>
    <property type="evidence" value="ECO:0007669"/>
    <property type="project" value="TreeGrafter"/>
</dbReference>
<evidence type="ECO:0000256" key="13">
    <source>
        <dbReference type="ARBA" id="ARBA00023237"/>
    </source>
</evidence>
<evidence type="ECO:0000313" key="20">
    <source>
        <dbReference type="Proteomes" id="UP000252893"/>
    </source>
</evidence>
<dbReference type="RefSeq" id="WP_113945525.1">
    <property type="nucleotide sequence ID" value="NZ_JBHEEG010000009.1"/>
</dbReference>
<dbReference type="GO" id="GO:0009279">
    <property type="term" value="C:cell outer membrane"/>
    <property type="evidence" value="ECO:0007669"/>
    <property type="project" value="UniProtKB-SubCell"/>
</dbReference>
<evidence type="ECO:0000256" key="1">
    <source>
        <dbReference type="ARBA" id="ARBA00004571"/>
    </source>
</evidence>
<proteinExistence type="inferred from homology"/>
<dbReference type="CDD" id="cd01347">
    <property type="entry name" value="ligand_gated_channel"/>
    <property type="match status" value="1"/>
</dbReference>
<dbReference type="InterPro" id="IPR011662">
    <property type="entry name" value="Secretin/TonB_short_N"/>
</dbReference>
<accession>A0A366DQ43</accession>
<keyword evidence="4 14" id="KW-0813">Transport</keyword>
<evidence type="ECO:0000256" key="16">
    <source>
        <dbReference type="RuleBase" id="RU003357"/>
    </source>
</evidence>
<dbReference type="SUPFAM" id="SSF56935">
    <property type="entry name" value="Porins"/>
    <property type="match status" value="1"/>
</dbReference>
<name>A0A366DQ43_9HYPH</name>
<comment type="similarity">
    <text evidence="2 14 16">Belongs to the TonB-dependent receptor family.</text>
</comment>
<dbReference type="InterPro" id="IPR036942">
    <property type="entry name" value="Beta-barrel_TonB_sf"/>
</dbReference>
<evidence type="ECO:0000256" key="11">
    <source>
        <dbReference type="ARBA" id="ARBA00023136"/>
    </source>
</evidence>
<evidence type="ECO:0000256" key="4">
    <source>
        <dbReference type="ARBA" id="ARBA00022448"/>
    </source>
</evidence>
<evidence type="ECO:0000256" key="8">
    <source>
        <dbReference type="ARBA" id="ARBA00022729"/>
    </source>
</evidence>
<dbReference type="Pfam" id="PF07660">
    <property type="entry name" value="STN"/>
    <property type="match status" value="1"/>
</dbReference>
<keyword evidence="11 14" id="KW-0472">Membrane</keyword>
<comment type="caution">
    <text evidence="19">The sequence shown here is derived from an EMBL/GenBank/DDBJ whole genome shotgun (WGS) entry which is preliminary data.</text>
</comment>